<dbReference type="PANTHER" id="PTHR23278">
    <property type="entry name" value="SIDESTEP PROTEIN"/>
    <property type="match status" value="1"/>
</dbReference>
<evidence type="ECO:0000256" key="2">
    <source>
        <dbReference type="SAM" id="Phobius"/>
    </source>
</evidence>
<dbReference type="InterPro" id="IPR036179">
    <property type="entry name" value="Ig-like_dom_sf"/>
</dbReference>
<dbReference type="InterPro" id="IPR013783">
    <property type="entry name" value="Ig-like_fold"/>
</dbReference>
<evidence type="ECO:0000259" key="3">
    <source>
        <dbReference type="PROSITE" id="PS50835"/>
    </source>
</evidence>
<evidence type="ECO:0000313" key="5">
    <source>
        <dbReference type="Proteomes" id="UP000719412"/>
    </source>
</evidence>
<evidence type="ECO:0000256" key="1">
    <source>
        <dbReference type="SAM" id="MobiDB-lite"/>
    </source>
</evidence>
<dbReference type="EMBL" id="JABDTM020026602">
    <property type="protein sequence ID" value="KAH0811730.1"/>
    <property type="molecule type" value="Genomic_DNA"/>
</dbReference>
<reference evidence="4" key="1">
    <citation type="journal article" date="2020" name="J Insects Food Feed">
        <title>The yellow mealworm (Tenebrio molitor) genome: a resource for the emerging insects as food and feed industry.</title>
        <authorList>
            <person name="Eriksson T."/>
            <person name="Andere A."/>
            <person name="Kelstrup H."/>
            <person name="Emery V."/>
            <person name="Picard C."/>
        </authorList>
    </citation>
    <scope>NUCLEOTIDE SEQUENCE</scope>
    <source>
        <strain evidence="4">Stoneville</strain>
        <tissue evidence="4">Whole head</tissue>
    </source>
</reference>
<feature type="region of interest" description="Disordered" evidence="1">
    <location>
        <begin position="420"/>
        <end position="455"/>
    </location>
</feature>
<keyword evidence="5" id="KW-1185">Reference proteome</keyword>
<evidence type="ECO:0000313" key="4">
    <source>
        <dbReference type="EMBL" id="KAH0811730.1"/>
    </source>
</evidence>
<keyword evidence="2" id="KW-1133">Transmembrane helix</keyword>
<dbReference type="Pfam" id="PF13927">
    <property type="entry name" value="Ig_3"/>
    <property type="match status" value="1"/>
</dbReference>
<dbReference type="InterPro" id="IPR036116">
    <property type="entry name" value="FN3_sf"/>
</dbReference>
<dbReference type="SUPFAM" id="SSF48726">
    <property type="entry name" value="Immunoglobulin"/>
    <property type="match status" value="2"/>
</dbReference>
<dbReference type="InterPro" id="IPR003961">
    <property type="entry name" value="FN3_dom"/>
</dbReference>
<feature type="transmembrane region" description="Helical" evidence="2">
    <location>
        <begin position="367"/>
        <end position="389"/>
    </location>
</feature>
<accession>A0A8J6L8G5</accession>
<name>A0A8J6L8G5_TENMO</name>
<comment type="caution">
    <text evidence="4">The sequence shown here is derived from an EMBL/GenBank/DDBJ whole genome shotgun (WGS) entry which is preliminary data.</text>
</comment>
<dbReference type="AlphaFoldDB" id="A0A8J6L8G5"/>
<feature type="domain" description="Ig-like" evidence="3">
    <location>
        <begin position="156"/>
        <end position="244"/>
    </location>
</feature>
<dbReference type="SUPFAM" id="SSF49265">
    <property type="entry name" value="Fibronectin type III"/>
    <property type="match status" value="1"/>
</dbReference>
<sequence length="618" mass="67907">MQHNQKGGVIMSRGNLALQGVTRSQAGNYSCVASNVEGDGDSNGVELKIMWAPTTGVVFRALHSGVASHVLVARVSPNVQFRMHSPPPISAKGDRQCQPTYDLCTWLPPPTIPTGCARSTTSPCHEPHPNLVLRNFTIYHCQRFYTLMKEIFSDKPVCRTEQKRIYGVARHENAKILCEVESYPPPDSFKWSFNNSAENVDVPQMRYHSGLHHFTSTLTYTPMNELDYGTVMCWANNLAGRQLEPCIFHVIAAGKPDPPFNCTIMNQTSESLDVECAEGFDGGQPQFFLLEVYDQQTDTLQANVSAKFPLFTVSGLDPGKILKMVVYAANSKGRSETVLLEGLMLKVAEKQTVLSLGTRDQLEITPILGILVGIVTALFLVTVVILGALKVRAAHREGSRALRPGFLPVKEKVTLPLRSESEDLFEKDDKNPDVIPANKDSDYQLGSAAQTPGLNNSVTATTEYETSSPQQNLTPLAEAYMARDRAYASQHGISRVMMSPTELKMQPTIHMNMDGDNIQVGNEVTYAELSLARPNSLETMKNGGSQYGTLRNREDSTIYAQIDHSRRMPPPVPGKTSVASPMVSPASSMFPAAKPGLYHRDAVTVRTPLMGCQQESCV</sequence>
<keyword evidence="2" id="KW-0472">Membrane</keyword>
<dbReference type="Gene3D" id="2.60.40.10">
    <property type="entry name" value="Immunoglobulins"/>
    <property type="match status" value="3"/>
</dbReference>
<dbReference type="InterPro" id="IPR007110">
    <property type="entry name" value="Ig-like_dom"/>
</dbReference>
<gene>
    <name evidence="4" type="ORF">GEV33_011062</name>
</gene>
<dbReference type="Proteomes" id="UP000719412">
    <property type="component" value="Unassembled WGS sequence"/>
</dbReference>
<dbReference type="PROSITE" id="PS50835">
    <property type="entry name" value="IG_LIKE"/>
    <property type="match status" value="1"/>
</dbReference>
<keyword evidence="2" id="KW-0812">Transmembrane</keyword>
<protein>
    <recommendedName>
        <fullName evidence="3">Ig-like domain-containing protein</fullName>
    </recommendedName>
</protein>
<dbReference type="CDD" id="cd00096">
    <property type="entry name" value="Ig"/>
    <property type="match status" value="1"/>
</dbReference>
<reference evidence="4" key="2">
    <citation type="submission" date="2021-08" db="EMBL/GenBank/DDBJ databases">
        <authorList>
            <person name="Eriksson T."/>
        </authorList>
    </citation>
    <scope>NUCLEOTIDE SEQUENCE</scope>
    <source>
        <strain evidence="4">Stoneville</strain>
        <tissue evidence="4">Whole head</tissue>
    </source>
</reference>
<dbReference type="CDD" id="cd00063">
    <property type="entry name" value="FN3"/>
    <property type="match status" value="1"/>
</dbReference>
<dbReference type="PANTHER" id="PTHR23278:SF19">
    <property type="entry name" value="OBSCURIN"/>
    <property type="match status" value="1"/>
</dbReference>
<organism evidence="4 5">
    <name type="scientific">Tenebrio molitor</name>
    <name type="common">Yellow mealworm beetle</name>
    <dbReference type="NCBI Taxonomy" id="7067"/>
    <lineage>
        <taxon>Eukaryota</taxon>
        <taxon>Metazoa</taxon>
        <taxon>Ecdysozoa</taxon>
        <taxon>Arthropoda</taxon>
        <taxon>Hexapoda</taxon>
        <taxon>Insecta</taxon>
        <taxon>Pterygota</taxon>
        <taxon>Neoptera</taxon>
        <taxon>Endopterygota</taxon>
        <taxon>Coleoptera</taxon>
        <taxon>Polyphaga</taxon>
        <taxon>Cucujiformia</taxon>
        <taxon>Tenebrionidae</taxon>
        <taxon>Tenebrio</taxon>
    </lineage>
</organism>
<proteinExistence type="predicted"/>